<gene>
    <name evidence="3" type="ORF">U6N30_15630</name>
</gene>
<dbReference type="RefSeq" id="WP_324278001.1">
    <property type="nucleotide sequence ID" value="NZ_CP141261.1"/>
</dbReference>
<dbReference type="EMBL" id="CP141261">
    <property type="protein sequence ID" value="WRL66689.1"/>
    <property type="molecule type" value="Genomic_DNA"/>
</dbReference>
<feature type="compositionally biased region" description="Basic and acidic residues" evidence="1">
    <location>
        <begin position="114"/>
        <end position="124"/>
    </location>
</feature>
<organism evidence="3 4">
    <name type="scientific">Blastococcus brunescens</name>
    <dbReference type="NCBI Taxonomy" id="1564165"/>
    <lineage>
        <taxon>Bacteria</taxon>
        <taxon>Bacillati</taxon>
        <taxon>Actinomycetota</taxon>
        <taxon>Actinomycetes</taxon>
        <taxon>Geodermatophilales</taxon>
        <taxon>Geodermatophilaceae</taxon>
        <taxon>Blastococcus</taxon>
    </lineage>
</organism>
<feature type="transmembrane region" description="Helical" evidence="2">
    <location>
        <begin position="37"/>
        <end position="57"/>
    </location>
</feature>
<keyword evidence="2" id="KW-0472">Membrane</keyword>
<protein>
    <submittedName>
        <fullName evidence="3">Uncharacterized protein</fullName>
    </submittedName>
</protein>
<evidence type="ECO:0000256" key="1">
    <source>
        <dbReference type="SAM" id="MobiDB-lite"/>
    </source>
</evidence>
<evidence type="ECO:0000313" key="3">
    <source>
        <dbReference type="EMBL" id="WRL66689.1"/>
    </source>
</evidence>
<dbReference type="Proteomes" id="UP001324287">
    <property type="component" value="Chromosome"/>
</dbReference>
<reference evidence="3 4" key="1">
    <citation type="submission" date="2023-12" db="EMBL/GenBank/DDBJ databases">
        <title>Blastococcus brunescens sp. nov., an actonobacterium isolated from sandstone collected in sahara desert.</title>
        <authorList>
            <person name="Gtari M."/>
            <person name="Ghodhbane F."/>
        </authorList>
    </citation>
    <scope>NUCLEOTIDE SEQUENCE [LARGE SCALE GENOMIC DNA]</scope>
    <source>
        <strain evidence="3 4">BMG 8361</strain>
    </source>
</reference>
<keyword evidence="4" id="KW-1185">Reference proteome</keyword>
<name>A0ABZ1B7H5_9ACTN</name>
<evidence type="ECO:0000313" key="4">
    <source>
        <dbReference type="Proteomes" id="UP001324287"/>
    </source>
</evidence>
<evidence type="ECO:0000256" key="2">
    <source>
        <dbReference type="SAM" id="Phobius"/>
    </source>
</evidence>
<feature type="region of interest" description="Disordered" evidence="1">
    <location>
        <begin position="73"/>
        <end position="124"/>
    </location>
</feature>
<proteinExistence type="predicted"/>
<accession>A0ABZ1B7H5</accession>
<sequence length="124" mass="13331">MSILVVAVPALLVVVLGYVVGHGVWSLLVGDAGAEPAGWITGLVLLAVVVRLVVLAWRRRGDRRGDRVARTLQASAGAGGPGLGHEPLELPVRDGGAEVGREPARPWSRRRPGRRVDRCAHRRW</sequence>
<keyword evidence="2" id="KW-0812">Transmembrane</keyword>
<keyword evidence="2" id="KW-1133">Transmembrane helix</keyword>
<feature type="compositionally biased region" description="Basic and acidic residues" evidence="1">
    <location>
        <begin position="86"/>
        <end position="104"/>
    </location>
</feature>